<dbReference type="AlphaFoldDB" id="A0A0L0FPW6"/>
<reference evidence="2 3" key="1">
    <citation type="submission" date="2011-02" db="EMBL/GenBank/DDBJ databases">
        <title>The Genome Sequence of Sphaeroforma arctica JP610.</title>
        <authorList>
            <consortium name="The Broad Institute Genome Sequencing Platform"/>
            <person name="Russ C."/>
            <person name="Cuomo C."/>
            <person name="Young S.K."/>
            <person name="Zeng Q."/>
            <person name="Gargeya S."/>
            <person name="Alvarado L."/>
            <person name="Berlin A."/>
            <person name="Chapman S.B."/>
            <person name="Chen Z."/>
            <person name="Freedman E."/>
            <person name="Gellesch M."/>
            <person name="Goldberg J."/>
            <person name="Griggs A."/>
            <person name="Gujja S."/>
            <person name="Heilman E."/>
            <person name="Heiman D."/>
            <person name="Howarth C."/>
            <person name="Mehta T."/>
            <person name="Neiman D."/>
            <person name="Pearson M."/>
            <person name="Roberts A."/>
            <person name="Saif S."/>
            <person name="Shea T."/>
            <person name="Shenoy N."/>
            <person name="Sisk P."/>
            <person name="Stolte C."/>
            <person name="Sykes S."/>
            <person name="White J."/>
            <person name="Yandava C."/>
            <person name="Burger G."/>
            <person name="Gray M.W."/>
            <person name="Holland P.W.H."/>
            <person name="King N."/>
            <person name="Lang F.B.F."/>
            <person name="Roger A.J."/>
            <person name="Ruiz-Trillo I."/>
            <person name="Haas B."/>
            <person name="Nusbaum C."/>
            <person name="Birren B."/>
        </authorList>
    </citation>
    <scope>NUCLEOTIDE SEQUENCE [LARGE SCALE GENOMIC DNA]</scope>
    <source>
        <strain evidence="2 3">JP610</strain>
    </source>
</reference>
<accession>A0A0L0FPW6</accession>
<evidence type="ECO:0000313" key="2">
    <source>
        <dbReference type="EMBL" id="KNC78754.1"/>
    </source>
</evidence>
<evidence type="ECO:0000313" key="3">
    <source>
        <dbReference type="Proteomes" id="UP000054560"/>
    </source>
</evidence>
<feature type="compositionally biased region" description="Polar residues" evidence="1">
    <location>
        <begin position="47"/>
        <end position="82"/>
    </location>
</feature>
<keyword evidence="3" id="KW-1185">Reference proteome</keyword>
<sequence length="97" mass="10574">MASTDPLTPLTQPAWAHNISSLRFPYSIYAYLKKPSADAVTTLGRARQNSGPTTRSRQSPGANTTTNWSWANRQPQIGTSHDSFNRGFVPTPIGSVL</sequence>
<evidence type="ECO:0000256" key="1">
    <source>
        <dbReference type="SAM" id="MobiDB-lite"/>
    </source>
</evidence>
<feature type="region of interest" description="Disordered" evidence="1">
    <location>
        <begin position="43"/>
        <end position="97"/>
    </location>
</feature>
<dbReference type="Proteomes" id="UP000054560">
    <property type="component" value="Unassembled WGS sequence"/>
</dbReference>
<dbReference type="EMBL" id="KQ242430">
    <property type="protein sequence ID" value="KNC78754.1"/>
    <property type="molecule type" value="Genomic_DNA"/>
</dbReference>
<dbReference type="GeneID" id="25909329"/>
<protein>
    <submittedName>
        <fullName evidence="2">Uncharacterized protein</fullName>
    </submittedName>
</protein>
<gene>
    <name evidence="2" type="ORF">SARC_08825</name>
</gene>
<proteinExistence type="predicted"/>
<name>A0A0L0FPW6_9EUKA</name>
<organism evidence="2 3">
    <name type="scientific">Sphaeroforma arctica JP610</name>
    <dbReference type="NCBI Taxonomy" id="667725"/>
    <lineage>
        <taxon>Eukaryota</taxon>
        <taxon>Ichthyosporea</taxon>
        <taxon>Ichthyophonida</taxon>
        <taxon>Sphaeroforma</taxon>
    </lineage>
</organism>
<dbReference type="RefSeq" id="XP_014152656.1">
    <property type="nucleotide sequence ID" value="XM_014297181.1"/>
</dbReference>